<keyword evidence="2" id="KW-0731">Sigma factor</keyword>
<dbReference type="InterPro" id="IPR007630">
    <property type="entry name" value="RNA_pol_sigma70_r4"/>
</dbReference>
<comment type="caution">
    <text evidence="7">The sequence shown here is derived from an EMBL/GenBank/DDBJ whole genome shotgun (WGS) entry which is preliminary data.</text>
</comment>
<dbReference type="GO" id="GO:0006352">
    <property type="term" value="P:DNA-templated transcription initiation"/>
    <property type="evidence" value="ECO:0007669"/>
    <property type="project" value="InterPro"/>
</dbReference>
<dbReference type="EMBL" id="QGTZ01000002">
    <property type="protein sequence ID" value="PWW44092.1"/>
    <property type="molecule type" value="Genomic_DNA"/>
</dbReference>
<dbReference type="PANTHER" id="PTHR30385:SF8">
    <property type="entry name" value="RNA POLYMERASE SIGMA-E FACTOR"/>
    <property type="match status" value="1"/>
</dbReference>
<evidence type="ECO:0000313" key="10">
    <source>
        <dbReference type="Proteomes" id="UP000248827"/>
    </source>
</evidence>
<evidence type="ECO:0000256" key="3">
    <source>
        <dbReference type="ARBA" id="ARBA00023125"/>
    </source>
</evidence>
<dbReference type="InterPro" id="IPR013325">
    <property type="entry name" value="RNA_pol_sigma_r2"/>
</dbReference>
<reference evidence="7 9" key="1">
    <citation type="submission" date="2018-05" db="EMBL/GenBank/DDBJ databases">
        <title>Freshwater and sediment microbial communities from various areas in North America, analyzing microbe dynamics in response to fracking.</title>
        <authorList>
            <person name="Lamendella R."/>
        </authorList>
    </citation>
    <scope>NUCLEOTIDE SEQUENCE [LARGE SCALE GENOMIC DNA]</scope>
    <source>
        <strain evidence="7 9">DB-3</strain>
        <strain evidence="8 10">NG-13</strain>
    </source>
</reference>
<evidence type="ECO:0000259" key="5">
    <source>
        <dbReference type="Pfam" id="PF04542"/>
    </source>
</evidence>
<dbReference type="AlphaFoldDB" id="A0A855XZR1"/>
<keyword evidence="4" id="KW-0804">Transcription</keyword>
<dbReference type="Pfam" id="PF04545">
    <property type="entry name" value="Sigma70_r4"/>
    <property type="match status" value="1"/>
</dbReference>
<dbReference type="Pfam" id="PF04542">
    <property type="entry name" value="Sigma70_r2"/>
    <property type="match status" value="1"/>
</dbReference>
<dbReference type="InterPro" id="IPR014284">
    <property type="entry name" value="RNA_pol_sigma-70_dom"/>
</dbReference>
<dbReference type="GO" id="GO:0003677">
    <property type="term" value="F:DNA binding"/>
    <property type="evidence" value="ECO:0007669"/>
    <property type="project" value="UniProtKB-KW"/>
</dbReference>
<name>A0A855XZR1_9BACL</name>
<dbReference type="Gene3D" id="1.10.1740.10">
    <property type="match status" value="1"/>
</dbReference>
<dbReference type="Proteomes" id="UP000248827">
    <property type="component" value="Unassembled WGS sequence"/>
</dbReference>
<keyword evidence="3" id="KW-0238">DNA-binding</keyword>
<gene>
    <name evidence="8" type="ORF">DET54_112185</name>
    <name evidence="7" type="ORF">DET56_102324</name>
</gene>
<evidence type="ECO:0000313" key="7">
    <source>
        <dbReference type="EMBL" id="PWW44092.1"/>
    </source>
</evidence>
<keyword evidence="1" id="KW-0805">Transcription regulation</keyword>
<evidence type="ECO:0000313" key="8">
    <source>
        <dbReference type="EMBL" id="RAI91319.1"/>
    </source>
</evidence>
<dbReference type="GO" id="GO:0016987">
    <property type="term" value="F:sigma factor activity"/>
    <property type="evidence" value="ECO:0007669"/>
    <property type="project" value="UniProtKB-KW"/>
</dbReference>
<accession>A0A855XZR1</accession>
<dbReference type="PANTHER" id="PTHR30385">
    <property type="entry name" value="SIGMA FACTOR F FLAGELLAR"/>
    <property type="match status" value="1"/>
</dbReference>
<dbReference type="SUPFAM" id="SSF88946">
    <property type="entry name" value="Sigma2 domain of RNA polymerase sigma factors"/>
    <property type="match status" value="1"/>
</dbReference>
<dbReference type="NCBIfam" id="TIGR02937">
    <property type="entry name" value="sigma70-ECF"/>
    <property type="match status" value="1"/>
</dbReference>
<keyword evidence="10" id="KW-1185">Reference proteome</keyword>
<dbReference type="EMBL" id="QLLI01000012">
    <property type="protein sequence ID" value="RAI91319.1"/>
    <property type="molecule type" value="Genomic_DNA"/>
</dbReference>
<dbReference type="SUPFAM" id="SSF88659">
    <property type="entry name" value="Sigma3 and sigma4 domains of RNA polymerase sigma factors"/>
    <property type="match status" value="1"/>
</dbReference>
<dbReference type="InterPro" id="IPR013324">
    <property type="entry name" value="RNA_pol_sigma_r3/r4-like"/>
</dbReference>
<dbReference type="Proteomes" id="UP000247078">
    <property type="component" value="Unassembled WGS sequence"/>
</dbReference>
<organism evidence="7 9">
    <name type="scientific">Paenibacillus pabuli</name>
    <dbReference type="NCBI Taxonomy" id="1472"/>
    <lineage>
        <taxon>Bacteria</taxon>
        <taxon>Bacillati</taxon>
        <taxon>Bacillota</taxon>
        <taxon>Bacilli</taxon>
        <taxon>Bacillales</taxon>
        <taxon>Paenibacillaceae</taxon>
        <taxon>Paenibacillus</taxon>
    </lineage>
</organism>
<evidence type="ECO:0000256" key="2">
    <source>
        <dbReference type="ARBA" id="ARBA00023082"/>
    </source>
</evidence>
<evidence type="ECO:0000313" key="9">
    <source>
        <dbReference type="Proteomes" id="UP000247078"/>
    </source>
</evidence>
<feature type="domain" description="RNA polymerase sigma-70 region 4" evidence="6">
    <location>
        <begin position="143"/>
        <end position="180"/>
    </location>
</feature>
<sequence length="189" mass="21530">MMSATTAMGFDDLFEIGDIDTFLNKAQEKCRHKLRGKTFAGMEKEDVTQEIMIKLYNALDKYDAEKAKMSTFVDHLIENKIKDMYRKCMSEKNLSVVNAVQLVCTDLGASDESNGTDTALTLGHAGFAFENFEFVTDIMENMKLNDREKEIFKLRTSGYEFVEIAAMLGVSKARISQLWKAIREKYEAL</sequence>
<feature type="domain" description="RNA polymerase sigma-70 region 2" evidence="5">
    <location>
        <begin position="38"/>
        <end position="87"/>
    </location>
</feature>
<proteinExistence type="predicted"/>
<evidence type="ECO:0000256" key="1">
    <source>
        <dbReference type="ARBA" id="ARBA00023015"/>
    </source>
</evidence>
<dbReference type="InterPro" id="IPR007627">
    <property type="entry name" value="RNA_pol_sigma70_r2"/>
</dbReference>
<evidence type="ECO:0000256" key="4">
    <source>
        <dbReference type="ARBA" id="ARBA00023163"/>
    </source>
</evidence>
<evidence type="ECO:0000259" key="6">
    <source>
        <dbReference type="Pfam" id="PF04545"/>
    </source>
</evidence>
<protein>
    <submittedName>
        <fullName evidence="7">RNA polymerase sporulation-specific sigma factor</fullName>
    </submittedName>
</protein>